<evidence type="ECO:0000313" key="1">
    <source>
        <dbReference type="EMBL" id="GBM61264.1"/>
    </source>
</evidence>
<proteinExistence type="predicted"/>
<gene>
    <name evidence="1" type="ORF">AVEN_30564_1</name>
</gene>
<dbReference type="EMBL" id="BGPR01001759">
    <property type="protein sequence ID" value="GBM61264.1"/>
    <property type="molecule type" value="Genomic_DNA"/>
</dbReference>
<sequence length="157" mass="18354">MNEERATFTNIRRWFKSELTELSRDQNSQCSNIPIPTRVNELITAFKRRGRWSYLCRKMLEISVPDVSVGYRIDCEEHIKRPKPKHWEHHHGSRTSDFPQHWSLKKKLPGRSPFQNRCEVQEAVVSFASRPGPDFFFGTDSSVLPTWNSSTQAMGDM</sequence>
<organism evidence="1 2">
    <name type="scientific">Araneus ventricosus</name>
    <name type="common">Orbweaver spider</name>
    <name type="synonym">Epeira ventricosa</name>
    <dbReference type="NCBI Taxonomy" id="182803"/>
    <lineage>
        <taxon>Eukaryota</taxon>
        <taxon>Metazoa</taxon>
        <taxon>Ecdysozoa</taxon>
        <taxon>Arthropoda</taxon>
        <taxon>Chelicerata</taxon>
        <taxon>Arachnida</taxon>
        <taxon>Araneae</taxon>
        <taxon>Araneomorphae</taxon>
        <taxon>Entelegynae</taxon>
        <taxon>Araneoidea</taxon>
        <taxon>Araneidae</taxon>
        <taxon>Araneus</taxon>
    </lineage>
</organism>
<reference evidence="1 2" key="1">
    <citation type="journal article" date="2019" name="Sci. Rep.">
        <title>Orb-weaving spider Araneus ventricosus genome elucidates the spidroin gene catalogue.</title>
        <authorList>
            <person name="Kono N."/>
            <person name="Nakamura H."/>
            <person name="Ohtoshi R."/>
            <person name="Moran D.A.P."/>
            <person name="Shinohara A."/>
            <person name="Yoshida Y."/>
            <person name="Fujiwara M."/>
            <person name="Mori M."/>
            <person name="Tomita M."/>
            <person name="Arakawa K."/>
        </authorList>
    </citation>
    <scope>NUCLEOTIDE SEQUENCE [LARGE SCALE GENOMIC DNA]</scope>
</reference>
<accession>A0A4Y2H9X2</accession>
<protein>
    <submittedName>
        <fullName evidence="1">Uncharacterized protein</fullName>
    </submittedName>
</protein>
<dbReference type="AlphaFoldDB" id="A0A4Y2H9X2"/>
<keyword evidence="2" id="KW-1185">Reference proteome</keyword>
<comment type="caution">
    <text evidence="1">The sequence shown here is derived from an EMBL/GenBank/DDBJ whole genome shotgun (WGS) entry which is preliminary data.</text>
</comment>
<evidence type="ECO:0000313" key="2">
    <source>
        <dbReference type="Proteomes" id="UP000499080"/>
    </source>
</evidence>
<name>A0A4Y2H9X2_ARAVE</name>
<dbReference type="Proteomes" id="UP000499080">
    <property type="component" value="Unassembled WGS sequence"/>
</dbReference>